<dbReference type="Gene3D" id="1.10.630.10">
    <property type="entry name" value="Cytochrome P450"/>
    <property type="match status" value="1"/>
</dbReference>
<evidence type="ECO:0000256" key="2">
    <source>
        <dbReference type="ARBA" id="ARBA00004370"/>
    </source>
</evidence>
<proteinExistence type="inferred from homology"/>
<dbReference type="InterPro" id="IPR036396">
    <property type="entry name" value="Cyt_P450_sf"/>
</dbReference>
<organism evidence="11 12">
    <name type="scientific">Hibiscus sabdariffa</name>
    <name type="common">roselle</name>
    <dbReference type="NCBI Taxonomy" id="183260"/>
    <lineage>
        <taxon>Eukaryota</taxon>
        <taxon>Viridiplantae</taxon>
        <taxon>Streptophyta</taxon>
        <taxon>Embryophyta</taxon>
        <taxon>Tracheophyta</taxon>
        <taxon>Spermatophyta</taxon>
        <taxon>Magnoliopsida</taxon>
        <taxon>eudicotyledons</taxon>
        <taxon>Gunneridae</taxon>
        <taxon>Pentapetalae</taxon>
        <taxon>rosids</taxon>
        <taxon>malvids</taxon>
        <taxon>Malvales</taxon>
        <taxon>Malvaceae</taxon>
        <taxon>Malvoideae</taxon>
        <taxon>Hibiscus</taxon>
    </lineage>
</organism>
<dbReference type="EMBL" id="JBBPBN010000012">
    <property type="protein sequence ID" value="KAK9028184.1"/>
    <property type="molecule type" value="Genomic_DNA"/>
</dbReference>
<evidence type="ECO:0000256" key="6">
    <source>
        <dbReference type="ARBA" id="ARBA00023002"/>
    </source>
</evidence>
<dbReference type="PANTHER" id="PTHR47943:SF9">
    <property type="entry name" value="CYTOCHROME P450"/>
    <property type="match status" value="1"/>
</dbReference>
<comment type="subcellular location">
    <subcellularLocation>
        <location evidence="2">Membrane</location>
    </subcellularLocation>
</comment>
<dbReference type="PANTHER" id="PTHR47943">
    <property type="entry name" value="CYTOCHROME P450 93A3-LIKE"/>
    <property type="match status" value="1"/>
</dbReference>
<keyword evidence="9 10" id="KW-0472">Membrane</keyword>
<comment type="caution">
    <text evidence="11">The sequence shown here is derived from an EMBL/GenBank/DDBJ whole genome shotgun (WGS) entry which is preliminary data.</text>
</comment>
<protein>
    <recommendedName>
        <fullName evidence="13">Cytochrome P450</fullName>
    </recommendedName>
</protein>
<evidence type="ECO:0000256" key="7">
    <source>
        <dbReference type="ARBA" id="ARBA00023004"/>
    </source>
</evidence>
<keyword evidence="10" id="KW-0812">Transmembrane</keyword>
<name>A0ABR2SSP9_9ROSI</name>
<evidence type="ECO:0000313" key="12">
    <source>
        <dbReference type="Proteomes" id="UP001396334"/>
    </source>
</evidence>
<keyword evidence="4" id="KW-0349">Heme</keyword>
<evidence type="ECO:0008006" key="13">
    <source>
        <dbReference type="Google" id="ProtNLM"/>
    </source>
</evidence>
<keyword evidence="6" id="KW-0560">Oxidoreductase</keyword>
<comment type="similarity">
    <text evidence="3">Belongs to the cytochrome P450 family.</text>
</comment>
<evidence type="ECO:0000256" key="8">
    <source>
        <dbReference type="ARBA" id="ARBA00023033"/>
    </source>
</evidence>
<accession>A0ABR2SSP9</accession>
<evidence type="ECO:0000313" key="11">
    <source>
        <dbReference type="EMBL" id="KAK9028184.1"/>
    </source>
</evidence>
<keyword evidence="7" id="KW-0408">Iron</keyword>
<evidence type="ECO:0000256" key="1">
    <source>
        <dbReference type="ARBA" id="ARBA00001971"/>
    </source>
</evidence>
<keyword evidence="5" id="KW-0479">Metal-binding</keyword>
<evidence type="ECO:0000256" key="9">
    <source>
        <dbReference type="ARBA" id="ARBA00023136"/>
    </source>
</evidence>
<comment type="cofactor">
    <cofactor evidence="1">
        <name>heme</name>
        <dbReference type="ChEBI" id="CHEBI:30413"/>
    </cofactor>
</comment>
<keyword evidence="8" id="KW-0503">Monooxygenase</keyword>
<dbReference type="InterPro" id="IPR001128">
    <property type="entry name" value="Cyt_P450"/>
</dbReference>
<keyword evidence="12" id="KW-1185">Reference proteome</keyword>
<evidence type="ECO:0000256" key="4">
    <source>
        <dbReference type="ARBA" id="ARBA00022617"/>
    </source>
</evidence>
<dbReference type="Proteomes" id="UP001396334">
    <property type="component" value="Unassembled WGS sequence"/>
</dbReference>
<dbReference type="Pfam" id="PF00067">
    <property type="entry name" value="p450"/>
    <property type="match status" value="1"/>
</dbReference>
<evidence type="ECO:0000256" key="10">
    <source>
        <dbReference type="SAM" id="Phobius"/>
    </source>
</evidence>
<sequence length="157" mass="17486">MTNLLSHFYLRKPKASAPGKTIPPPTLNLVLVFIGTLCSFVYFFCTIASRLNHNKDGRKLAPGPRALPIIGNFHMLGKLPHQRLHHLAKRYGPILSLRLGSVPTIVVSSPQAAELFLKTHDLVFTSRPKTQASEYLSYGAKGMGLAPYGSYWRMVRK</sequence>
<dbReference type="SUPFAM" id="SSF48264">
    <property type="entry name" value="Cytochrome P450"/>
    <property type="match status" value="1"/>
</dbReference>
<feature type="transmembrane region" description="Helical" evidence="10">
    <location>
        <begin position="29"/>
        <end position="49"/>
    </location>
</feature>
<evidence type="ECO:0000256" key="3">
    <source>
        <dbReference type="ARBA" id="ARBA00010617"/>
    </source>
</evidence>
<gene>
    <name evidence="11" type="ORF">V6N11_067995</name>
</gene>
<evidence type="ECO:0000256" key="5">
    <source>
        <dbReference type="ARBA" id="ARBA00022723"/>
    </source>
</evidence>
<keyword evidence="10" id="KW-1133">Transmembrane helix</keyword>
<reference evidence="11 12" key="1">
    <citation type="journal article" date="2024" name="G3 (Bethesda)">
        <title>Genome assembly of Hibiscus sabdariffa L. provides insights into metabolisms of medicinal natural products.</title>
        <authorList>
            <person name="Kim T."/>
        </authorList>
    </citation>
    <scope>NUCLEOTIDE SEQUENCE [LARGE SCALE GENOMIC DNA]</scope>
    <source>
        <strain evidence="11">TK-2024</strain>
        <tissue evidence="11">Old leaves</tissue>
    </source>
</reference>
<dbReference type="InterPro" id="IPR002401">
    <property type="entry name" value="Cyt_P450_E_grp-I"/>
</dbReference>
<dbReference type="PRINTS" id="PR00463">
    <property type="entry name" value="EP450I"/>
</dbReference>